<dbReference type="PANTHER" id="PTHR27003:SF338">
    <property type="entry name" value="TYROSINE-PROTEIN KINASE, NON-RECEPTOR JAK_TYK2-RELATED"/>
    <property type="match status" value="1"/>
</dbReference>
<organism evidence="8 9">
    <name type="scientific">Tagetes erecta</name>
    <name type="common">African marigold</name>
    <dbReference type="NCBI Taxonomy" id="13708"/>
    <lineage>
        <taxon>Eukaryota</taxon>
        <taxon>Viridiplantae</taxon>
        <taxon>Streptophyta</taxon>
        <taxon>Embryophyta</taxon>
        <taxon>Tracheophyta</taxon>
        <taxon>Spermatophyta</taxon>
        <taxon>Magnoliopsida</taxon>
        <taxon>eudicotyledons</taxon>
        <taxon>Gunneridae</taxon>
        <taxon>Pentapetalae</taxon>
        <taxon>asterids</taxon>
        <taxon>campanulids</taxon>
        <taxon>Asterales</taxon>
        <taxon>Asteraceae</taxon>
        <taxon>Asteroideae</taxon>
        <taxon>Heliantheae alliance</taxon>
        <taxon>Tageteae</taxon>
        <taxon>Tagetes</taxon>
    </lineage>
</organism>
<evidence type="ECO:0000256" key="3">
    <source>
        <dbReference type="ARBA" id="ARBA00022741"/>
    </source>
</evidence>
<evidence type="ECO:0000256" key="5">
    <source>
        <dbReference type="ARBA" id="ARBA00022840"/>
    </source>
</evidence>
<dbReference type="InterPro" id="IPR025886">
    <property type="entry name" value="PP2-like"/>
</dbReference>
<dbReference type="Pfam" id="PF14299">
    <property type="entry name" value="PP2"/>
    <property type="match status" value="1"/>
</dbReference>
<feature type="binding site" evidence="6">
    <location>
        <position position="60"/>
    </location>
    <ligand>
        <name>ATP</name>
        <dbReference type="ChEBI" id="CHEBI:30616"/>
    </ligand>
</feature>
<dbReference type="GO" id="GO:0004714">
    <property type="term" value="F:transmembrane receptor protein tyrosine kinase activity"/>
    <property type="evidence" value="ECO:0007669"/>
    <property type="project" value="InterPro"/>
</dbReference>
<dbReference type="GO" id="GO:0005886">
    <property type="term" value="C:plasma membrane"/>
    <property type="evidence" value="ECO:0007669"/>
    <property type="project" value="TreeGrafter"/>
</dbReference>
<evidence type="ECO:0000313" key="9">
    <source>
        <dbReference type="Proteomes" id="UP001229421"/>
    </source>
</evidence>
<dbReference type="Gene3D" id="3.30.200.20">
    <property type="entry name" value="Phosphorylase Kinase, domain 1"/>
    <property type="match status" value="1"/>
</dbReference>
<comment type="caution">
    <text evidence="8">The sequence shown here is derived from an EMBL/GenBank/DDBJ whole genome shotgun (WGS) entry which is preliminary data.</text>
</comment>
<dbReference type="PROSITE" id="PS50011">
    <property type="entry name" value="PROTEIN_KINASE_DOM"/>
    <property type="match status" value="1"/>
</dbReference>
<dbReference type="InterPro" id="IPR008271">
    <property type="entry name" value="Ser/Thr_kinase_AS"/>
</dbReference>
<dbReference type="GO" id="GO:0005524">
    <property type="term" value="F:ATP binding"/>
    <property type="evidence" value="ECO:0007669"/>
    <property type="project" value="UniProtKB-UniRule"/>
</dbReference>
<keyword evidence="1" id="KW-0723">Serine/threonine-protein kinase</keyword>
<accession>A0AAD8KC22</accession>
<dbReference type="GO" id="GO:0004674">
    <property type="term" value="F:protein serine/threonine kinase activity"/>
    <property type="evidence" value="ECO:0007669"/>
    <property type="project" value="UniProtKB-KW"/>
</dbReference>
<evidence type="ECO:0000256" key="2">
    <source>
        <dbReference type="ARBA" id="ARBA00022679"/>
    </source>
</evidence>
<sequence length="762" mass="88365">MDAFMQTFLQQFQHLKIQLEEITSATNKFDEKNYIGGGGFGKVYKGVVSHSEGRSMVAIKRLDPTHGQGAPEFLKEITMLSRYRHQNLTSLLGFCFQENEMILVYEHASRGSLDRHLKSPHLTWSQRIKICRDAAKGLNYLHDPRDTHQRLIHCDVKSANILLDDQWNAKVSDFGLAIMGPANEQQSVIVTMAVGTPGYCDPQYAMTHTLTKESDVYSFGVVLFEVLCGVLCCTYSKGRVQKKLVPTWTKSYEQNKINDIIFKNEAIQPLDQSALEIFSDIAYRCLKNSREERPKMDEVVKELESALESQELLESQEFSEWKEQLFYYEELSKRAEPPLHYRSKVELRKLLSKGVLVNGGRTWFSLNKKGEHCEMISFTECLDSVRSELEDDPWRFQFNSRFPVGTYHYMGETVKTRVKTHFLSPGITYTVNLVFKFRYPNKGRKCHYLISLGYKLQGETKTLMSYLGCEREDGWWTCELYQFTSDHSTIDLEIIFEGFYGTYHLMEVEGIEFRPLKKVEHKNEMLGMQPISDANWEEKLPTNYERMMKWSKKSLQWTTKKEAYSIICKGFLINDGQEWFCLDNNGKKCYMILATMACKRVLYEYYDSLSLPDSRFGVALECAAWSLNIVTKIRSQLLSPETEYASYLVYKLPQVKSLLEAPMLVKGEEYLGSDYNWYIYLVSPQTPIIQPKAGQNTHNPLDRPKIKGVPRERNDGWMEVLIWEFQTPCITTKTIDMHLQLTSCGNKNFSRLIIQGVEFRPI</sequence>
<dbReference type="PROSITE" id="PS00107">
    <property type="entry name" value="PROTEIN_KINASE_ATP"/>
    <property type="match status" value="1"/>
</dbReference>
<name>A0AAD8KC22_TARER</name>
<dbReference type="GO" id="GO:0009506">
    <property type="term" value="C:plasmodesma"/>
    <property type="evidence" value="ECO:0007669"/>
    <property type="project" value="TreeGrafter"/>
</dbReference>
<proteinExistence type="predicted"/>
<evidence type="ECO:0000256" key="1">
    <source>
        <dbReference type="ARBA" id="ARBA00022527"/>
    </source>
</evidence>
<dbReference type="InterPro" id="IPR045272">
    <property type="entry name" value="ANXUR1/2-like"/>
</dbReference>
<dbReference type="FunFam" id="3.30.200.20:FF:000039">
    <property type="entry name" value="receptor-like protein kinase FERONIA"/>
    <property type="match status" value="1"/>
</dbReference>
<evidence type="ECO:0000259" key="7">
    <source>
        <dbReference type="PROSITE" id="PS50011"/>
    </source>
</evidence>
<dbReference type="PANTHER" id="PTHR27003">
    <property type="entry name" value="OS07G0166700 PROTEIN"/>
    <property type="match status" value="1"/>
</dbReference>
<keyword evidence="9" id="KW-1185">Reference proteome</keyword>
<dbReference type="SMART" id="SM00220">
    <property type="entry name" value="S_TKc"/>
    <property type="match status" value="1"/>
</dbReference>
<dbReference type="EMBL" id="JAUHHV010000007">
    <property type="protein sequence ID" value="KAK1417807.1"/>
    <property type="molecule type" value="Genomic_DNA"/>
</dbReference>
<dbReference type="Gene3D" id="1.10.510.10">
    <property type="entry name" value="Transferase(Phosphotransferase) domain 1"/>
    <property type="match status" value="1"/>
</dbReference>
<dbReference type="Proteomes" id="UP001229421">
    <property type="component" value="Unassembled WGS sequence"/>
</dbReference>
<protein>
    <recommendedName>
        <fullName evidence="7">Protein kinase domain-containing protein</fullName>
    </recommendedName>
</protein>
<dbReference type="InterPro" id="IPR000719">
    <property type="entry name" value="Prot_kinase_dom"/>
</dbReference>
<keyword evidence="4" id="KW-0418">Kinase</keyword>
<keyword evidence="3 6" id="KW-0547">Nucleotide-binding</keyword>
<dbReference type="AlphaFoldDB" id="A0AAD8KC22"/>
<dbReference type="InterPro" id="IPR001245">
    <property type="entry name" value="Ser-Thr/Tyr_kinase_cat_dom"/>
</dbReference>
<dbReference type="SUPFAM" id="SSF56112">
    <property type="entry name" value="Protein kinase-like (PK-like)"/>
    <property type="match status" value="1"/>
</dbReference>
<keyword evidence="5 6" id="KW-0067">ATP-binding</keyword>
<keyword evidence="2" id="KW-0808">Transferase</keyword>
<evidence type="ECO:0000256" key="6">
    <source>
        <dbReference type="PROSITE-ProRule" id="PRU10141"/>
    </source>
</evidence>
<gene>
    <name evidence="8" type="ORF">QVD17_26941</name>
</gene>
<dbReference type="InterPro" id="IPR017441">
    <property type="entry name" value="Protein_kinase_ATP_BS"/>
</dbReference>
<dbReference type="InterPro" id="IPR011009">
    <property type="entry name" value="Kinase-like_dom_sf"/>
</dbReference>
<evidence type="ECO:0000256" key="4">
    <source>
        <dbReference type="ARBA" id="ARBA00022777"/>
    </source>
</evidence>
<dbReference type="PROSITE" id="PS00108">
    <property type="entry name" value="PROTEIN_KINASE_ST"/>
    <property type="match status" value="1"/>
</dbReference>
<feature type="domain" description="Protein kinase" evidence="7">
    <location>
        <begin position="29"/>
        <end position="307"/>
    </location>
</feature>
<dbReference type="Pfam" id="PF07714">
    <property type="entry name" value="PK_Tyr_Ser-Thr"/>
    <property type="match status" value="1"/>
</dbReference>
<reference evidence="8" key="1">
    <citation type="journal article" date="2023" name="bioRxiv">
        <title>Improved chromosome-level genome assembly for marigold (Tagetes erecta).</title>
        <authorList>
            <person name="Jiang F."/>
            <person name="Yuan L."/>
            <person name="Wang S."/>
            <person name="Wang H."/>
            <person name="Xu D."/>
            <person name="Wang A."/>
            <person name="Fan W."/>
        </authorList>
    </citation>
    <scope>NUCLEOTIDE SEQUENCE</scope>
    <source>
        <strain evidence="8">WSJ</strain>
        <tissue evidence="8">Leaf</tissue>
    </source>
</reference>
<evidence type="ECO:0000313" key="8">
    <source>
        <dbReference type="EMBL" id="KAK1417807.1"/>
    </source>
</evidence>